<dbReference type="EC" id="1.8.3.2" evidence="8"/>
<evidence type="ECO:0000256" key="3">
    <source>
        <dbReference type="ARBA" id="ARBA00022630"/>
    </source>
</evidence>
<keyword evidence="7" id="KW-1015">Disulfide bond</keyword>
<keyword evidence="6" id="KW-0496">Mitochondrion</keyword>
<evidence type="ECO:0000256" key="2">
    <source>
        <dbReference type="ARBA" id="ARBA00004569"/>
    </source>
</evidence>
<dbReference type="FunCoup" id="A9USF9">
    <property type="interactions" value="1026"/>
</dbReference>
<organism evidence="10 11">
    <name type="scientific">Monosiga brevicollis</name>
    <name type="common">Choanoflagellate</name>
    <dbReference type="NCBI Taxonomy" id="81824"/>
    <lineage>
        <taxon>Eukaryota</taxon>
        <taxon>Choanoflagellata</taxon>
        <taxon>Craspedida</taxon>
        <taxon>Salpingoecidae</taxon>
        <taxon>Monosiga</taxon>
    </lineage>
</organism>
<evidence type="ECO:0000313" key="11">
    <source>
        <dbReference type="Proteomes" id="UP000001357"/>
    </source>
</evidence>
<comment type="subcellular location">
    <subcellularLocation>
        <location evidence="2">Mitochondrion intermembrane space</location>
    </subcellularLocation>
</comment>
<evidence type="ECO:0000256" key="1">
    <source>
        <dbReference type="ARBA" id="ARBA00001974"/>
    </source>
</evidence>
<dbReference type="SUPFAM" id="SSF69000">
    <property type="entry name" value="FAD-dependent thiol oxidase"/>
    <property type="match status" value="1"/>
</dbReference>
<dbReference type="Proteomes" id="UP000001357">
    <property type="component" value="Unassembled WGS sequence"/>
</dbReference>
<proteinExistence type="predicted"/>
<dbReference type="FunFam" id="1.20.120.310:FF:000003">
    <property type="entry name" value="Sulfhydryl oxidase"/>
    <property type="match status" value="1"/>
</dbReference>
<dbReference type="InterPro" id="IPR036774">
    <property type="entry name" value="ERV/ALR_sulphydryl_oxid_sf"/>
</dbReference>
<evidence type="ECO:0000256" key="8">
    <source>
        <dbReference type="RuleBase" id="RU371123"/>
    </source>
</evidence>
<accession>A9USF9</accession>
<dbReference type="GeneID" id="5888265"/>
<keyword evidence="4 8" id="KW-0274">FAD</keyword>
<evidence type="ECO:0000256" key="6">
    <source>
        <dbReference type="ARBA" id="ARBA00023128"/>
    </source>
</evidence>
<evidence type="ECO:0000256" key="7">
    <source>
        <dbReference type="ARBA" id="ARBA00023157"/>
    </source>
</evidence>
<dbReference type="EMBL" id="CH991544">
    <property type="protein sequence ID" value="EDQ91772.1"/>
    <property type="molecule type" value="Genomic_DNA"/>
</dbReference>
<comment type="cofactor">
    <cofactor evidence="1 8">
        <name>FAD</name>
        <dbReference type="ChEBI" id="CHEBI:57692"/>
    </cofactor>
</comment>
<dbReference type="InterPro" id="IPR017905">
    <property type="entry name" value="ERV/ALR_sulphydryl_oxidase"/>
</dbReference>
<evidence type="ECO:0000256" key="4">
    <source>
        <dbReference type="ARBA" id="ARBA00022827"/>
    </source>
</evidence>
<name>A9USF9_MONBE</name>
<dbReference type="PROSITE" id="PS51324">
    <property type="entry name" value="ERV_ALR"/>
    <property type="match status" value="1"/>
</dbReference>
<keyword evidence="5 8" id="KW-0560">Oxidoreductase</keyword>
<dbReference type="GO" id="GO:0050660">
    <property type="term" value="F:flavin adenine dinucleotide binding"/>
    <property type="evidence" value="ECO:0000318"/>
    <property type="project" value="GO_Central"/>
</dbReference>
<feature type="domain" description="ERV/ALR sulfhydryl oxidase" evidence="9">
    <location>
        <begin position="5"/>
        <end position="105"/>
    </location>
</feature>
<dbReference type="eggNOG" id="KOG3355">
    <property type="taxonomic scope" value="Eukaryota"/>
</dbReference>
<comment type="catalytic activity">
    <reaction evidence="8">
        <text>2 R'C(R)SH + O2 = R'C(R)S-S(R)CR' + H2O2</text>
        <dbReference type="Rhea" id="RHEA:17357"/>
        <dbReference type="ChEBI" id="CHEBI:15379"/>
        <dbReference type="ChEBI" id="CHEBI:16240"/>
        <dbReference type="ChEBI" id="CHEBI:16520"/>
        <dbReference type="ChEBI" id="CHEBI:17412"/>
        <dbReference type="EC" id="1.8.3.2"/>
    </reaction>
</comment>
<reference evidence="10 11" key="1">
    <citation type="journal article" date="2008" name="Nature">
        <title>The genome of the choanoflagellate Monosiga brevicollis and the origin of metazoans.</title>
        <authorList>
            <consortium name="JGI Sequencing"/>
            <person name="King N."/>
            <person name="Westbrook M.J."/>
            <person name="Young S.L."/>
            <person name="Kuo A."/>
            <person name="Abedin M."/>
            <person name="Chapman J."/>
            <person name="Fairclough S."/>
            <person name="Hellsten U."/>
            <person name="Isogai Y."/>
            <person name="Letunic I."/>
            <person name="Marr M."/>
            <person name="Pincus D."/>
            <person name="Putnam N."/>
            <person name="Rokas A."/>
            <person name="Wright K.J."/>
            <person name="Zuzow R."/>
            <person name="Dirks W."/>
            <person name="Good M."/>
            <person name="Goodstein D."/>
            <person name="Lemons D."/>
            <person name="Li W."/>
            <person name="Lyons J.B."/>
            <person name="Morris A."/>
            <person name="Nichols S."/>
            <person name="Richter D.J."/>
            <person name="Salamov A."/>
            <person name="Bork P."/>
            <person name="Lim W.A."/>
            <person name="Manning G."/>
            <person name="Miller W.T."/>
            <person name="McGinnis W."/>
            <person name="Shapiro H."/>
            <person name="Tjian R."/>
            <person name="Grigoriev I.V."/>
            <person name="Rokhsar D."/>
        </authorList>
    </citation>
    <scope>NUCLEOTIDE SEQUENCE [LARGE SCALE GENOMIC DNA]</scope>
    <source>
        <strain evidence="11">MX1 / ATCC 50154</strain>
    </source>
</reference>
<evidence type="ECO:0000313" key="10">
    <source>
        <dbReference type="EMBL" id="EDQ91772.1"/>
    </source>
</evidence>
<dbReference type="GO" id="GO:0005739">
    <property type="term" value="C:mitochondrion"/>
    <property type="evidence" value="ECO:0000318"/>
    <property type="project" value="GO_Central"/>
</dbReference>
<dbReference type="InParanoid" id="A9USF9"/>
<gene>
    <name evidence="10" type="ORF">MONBRDRAFT_14325</name>
</gene>
<dbReference type="RefSeq" id="XP_001743058.1">
    <property type="nucleotide sequence ID" value="XM_001743006.1"/>
</dbReference>
<dbReference type="PANTHER" id="PTHR12645:SF0">
    <property type="entry name" value="FAD-LINKED SULFHYDRYL OXIDASE ALR"/>
    <property type="match status" value="1"/>
</dbReference>
<dbReference type="InterPro" id="IPR039799">
    <property type="entry name" value="ALR/ERV"/>
</dbReference>
<evidence type="ECO:0000256" key="5">
    <source>
        <dbReference type="ARBA" id="ARBA00023002"/>
    </source>
</evidence>
<keyword evidence="3 8" id="KW-0285">Flavoprotein</keyword>
<protein>
    <recommendedName>
        <fullName evidence="8">Sulfhydryl oxidase</fullName>
        <ecNumber evidence="8">1.8.3.2</ecNumber>
    </recommendedName>
</protein>
<dbReference type="PANTHER" id="PTHR12645">
    <property type="entry name" value="ALR/ERV"/>
    <property type="match status" value="1"/>
</dbReference>
<dbReference type="Pfam" id="PF04777">
    <property type="entry name" value="Evr1_Alr"/>
    <property type="match status" value="1"/>
</dbReference>
<dbReference type="STRING" id="81824.A9USF9"/>
<dbReference type="Gene3D" id="1.20.120.310">
    <property type="entry name" value="ERV/ALR sulfhydryl oxidase domain"/>
    <property type="match status" value="1"/>
</dbReference>
<dbReference type="AlphaFoldDB" id="A9USF9"/>
<dbReference type="GO" id="GO:0016971">
    <property type="term" value="F:flavin-dependent sulfhydryl oxidase activity"/>
    <property type="evidence" value="ECO:0000318"/>
    <property type="project" value="GO_Central"/>
</dbReference>
<dbReference type="GO" id="GO:0005758">
    <property type="term" value="C:mitochondrial intermembrane space"/>
    <property type="evidence" value="ECO:0007669"/>
    <property type="project" value="UniProtKB-SubCell"/>
</dbReference>
<evidence type="ECO:0000259" key="9">
    <source>
        <dbReference type="PROSITE" id="PS51324"/>
    </source>
</evidence>
<dbReference type="KEGG" id="mbr:MONBRDRAFT_14325"/>
<keyword evidence="11" id="KW-1185">Reference proteome</keyword>
<sequence length="115" mass="13573">MHSGCPLNRRELGRASWAFLHTMAAFYPEEATPEKQKEMEEFMWTFASVYPCGYCGDTTWQEMMRHPPQVKTRSEFTQWMCELHNEVNDRLGKEQFDCSKVEERWRTGPPDGSCK</sequence>
<dbReference type="OMA" id="FALWMCQ"/>